<name>A0A1T1HBW0_OCELI</name>
<dbReference type="RefSeq" id="WP_078319647.1">
    <property type="nucleotide sequence ID" value="NZ_FXTS01000003.1"/>
</dbReference>
<dbReference type="PANTHER" id="PTHR38042:SF1">
    <property type="entry name" value="UROPORPHYRINOGEN-III SYNTHASE, CHLOROPLASTIC"/>
    <property type="match status" value="1"/>
</dbReference>
<dbReference type="InterPro" id="IPR003754">
    <property type="entry name" value="4pyrrol_synth_uPrphyn_synth"/>
</dbReference>
<dbReference type="GO" id="GO:0004852">
    <property type="term" value="F:uroporphyrinogen-III synthase activity"/>
    <property type="evidence" value="ECO:0007669"/>
    <property type="project" value="UniProtKB-UniRule"/>
</dbReference>
<evidence type="ECO:0000256" key="7">
    <source>
        <dbReference type="ARBA" id="ARBA00040167"/>
    </source>
</evidence>
<dbReference type="AlphaFoldDB" id="A0A1T1HBW0"/>
<keyword evidence="12" id="KW-1185">Reference proteome</keyword>
<dbReference type="SUPFAM" id="SSF69618">
    <property type="entry name" value="HemD-like"/>
    <property type="match status" value="1"/>
</dbReference>
<comment type="function">
    <text evidence="6 9">Catalyzes cyclization of the linear tetrapyrrole, hydroxymethylbilane, to the macrocyclic uroporphyrinogen III.</text>
</comment>
<evidence type="ECO:0000256" key="8">
    <source>
        <dbReference type="ARBA" id="ARBA00048617"/>
    </source>
</evidence>
<protein>
    <recommendedName>
        <fullName evidence="7 9">Uroporphyrinogen-III synthase</fullName>
        <ecNumber evidence="3 9">4.2.1.75</ecNumber>
    </recommendedName>
</protein>
<comment type="pathway">
    <text evidence="1 9">Porphyrin-containing compound metabolism; protoporphyrin-IX biosynthesis; coproporphyrinogen-III from 5-aminolevulinate: step 3/4.</text>
</comment>
<feature type="domain" description="Tetrapyrrole biosynthesis uroporphyrinogen III synthase" evidence="10">
    <location>
        <begin position="31"/>
        <end position="243"/>
    </location>
</feature>
<evidence type="ECO:0000256" key="4">
    <source>
        <dbReference type="ARBA" id="ARBA00023239"/>
    </source>
</evidence>
<sequence>MNSQRLLRHSDQKPLKIAVTRPKGQEALLMQELEAAGAEPYHIPLLAIEALEETPADRSTLLDLDLYSKVICVSPVTANLFLDRLDQYWPQPPVKVLWVTPGAGTAAILDDYGLPVVYPEQGDNSEAMLTLPALTNVTGEKILLCKGEGGRPLLKSTLEERGAQVKELFFYKRVCPSIMSAERELLQSEYFDAILISSLDALSHLVHLAGAEPGLFNTLLLVSSPRLRQEARTMGFKKIIQAKGAGGPWQQAALESIASQR</sequence>
<dbReference type="UniPathway" id="UPA00251">
    <property type="reaction ID" value="UER00320"/>
</dbReference>
<evidence type="ECO:0000256" key="1">
    <source>
        <dbReference type="ARBA" id="ARBA00004772"/>
    </source>
</evidence>
<evidence type="ECO:0000256" key="3">
    <source>
        <dbReference type="ARBA" id="ARBA00013109"/>
    </source>
</evidence>
<evidence type="ECO:0000256" key="6">
    <source>
        <dbReference type="ARBA" id="ARBA00037589"/>
    </source>
</evidence>
<keyword evidence="4 9" id="KW-0456">Lyase</keyword>
<gene>
    <name evidence="11" type="ORF">BTA35_0209940</name>
</gene>
<dbReference type="Pfam" id="PF02602">
    <property type="entry name" value="HEM4"/>
    <property type="match status" value="1"/>
</dbReference>
<dbReference type="CDD" id="cd06578">
    <property type="entry name" value="HemD"/>
    <property type="match status" value="1"/>
</dbReference>
<keyword evidence="5 9" id="KW-0627">Porphyrin biosynthesis</keyword>
<dbReference type="InterPro" id="IPR039793">
    <property type="entry name" value="UROS/Hem4"/>
</dbReference>
<evidence type="ECO:0000256" key="5">
    <source>
        <dbReference type="ARBA" id="ARBA00023244"/>
    </source>
</evidence>
<comment type="caution">
    <text evidence="11">The sequence shown here is derived from an EMBL/GenBank/DDBJ whole genome shotgun (WGS) entry which is preliminary data.</text>
</comment>
<comment type="similarity">
    <text evidence="2 9">Belongs to the uroporphyrinogen-III synthase family.</text>
</comment>
<evidence type="ECO:0000313" key="11">
    <source>
        <dbReference type="EMBL" id="OOV87286.1"/>
    </source>
</evidence>
<dbReference type="Proteomes" id="UP000190064">
    <property type="component" value="Unassembled WGS sequence"/>
</dbReference>
<dbReference type="PANTHER" id="PTHR38042">
    <property type="entry name" value="UROPORPHYRINOGEN-III SYNTHASE, CHLOROPLASTIC"/>
    <property type="match status" value="1"/>
</dbReference>
<dbReference type="GO" id="GO:0006782">
    <property type="term" value="P:protoporphyrinogen IX biosynthetic process"/>
    <property type="evidence" value="ECO:0007669"/>
    <property type="project" value="UniProtKB-UniRule"/>
</dbReference>
<organism evidence="11 12">
    <name type="scientific">Oceanospirillum linum</name>
    <dbReference type="NCBI Taxonomy" id="966"/>
    <lineage>
        <taxon>Bacteria</taxon>
        <taxon>Pseudomonadati</taxon>
        <taxon>Pseudomonadota</taxon>
        <taxon>Gammaproteobacteria</taxon>
        <taxon>Oceanospirillales</taxon>
        <taxon>Oceanospirillaceae</taxon>
        <taxon>Oceanospirillum</taxon>
    </lineage>
</organism>
<accession>A0A1T1HBW0</accession>
<comment type="catalytic activity">
    <reaction evidence="8 9">
        <text>hydroxymethylbilane = uroporphyrinogen III + H2O</text>
        <dbReference type="Rhea" id="RHEA:18965"/>
        <dbReference type="ChEBI" id="CHEBI:15377"/>
        <dbReference type="ChEBI" id="CHEBI:57308"/>
        <dbReference type="ChEBI" id="CHEBI:57845"/>
        <dbReference type="EC" id="4.2.1.75"/>
    </reaction>
</comment>
<dbReference type="Gene3D" id="3.40.50.10090">
    <property type="match status" value="2"/>
</dbReference>
<dbReference type="EMBL" id="MTSD02000003">
    <property type="protein sequence ID" value="OOV87286.1"/>
    <property type="molecule type" value="Genomic_DNA"/>
</dbReference>
<evidence type="ECO:0000256" key="9">
    <source>
        <dbReference type="RuleBase" id="RU366031"/>
    </source>
</evidence>
<dbReference type="GO" id="GO:0006780">
    <property type="term" value="P:uroporphyrinogen III biosynthetic process"/>
    <property type="evidence" value="ECO:0007669"/>
    <property type="project" value="UniProtKB-UniRule"/>
</dbReference>
<evidence type="ECO:0000313" key="12">
    <source>
        <dbReference type="Proteomes" id="UP000190064"/>
    </source>
</evidence>
<evidence type="ECO:0000259" key="10">
    <source>
        <dbReference type="Pfam" id="PF02602"/>
    </source>
</evidence>
<dbReference type="EC" id="4.2.1.75" evidence="3 9"/>
<reference evidence="11" key="1">
    <citation type="submission" date="2017-02" db="EMBL/GenBank/DDBJ databases">
        <title>Draft Genome Sequence of the Salt Water Bacterium Oceanospirillum linum ATCC 11336.</title>
        <authorList>
            <person name="Trachtenberg A.M."/>
            <person name="Carney J.G."/>
            <person name="Linnane J.D."/>
            <person name="Rheaume B.A."/>
            <person name="Pitts N.L."/>
            <person name="Mykles D.L."/>
            <person name="Maclea K.S."/>
        </authorList>
    </citation>
    <scope>NUCLEOTIDE SEQUENCE [LARGE SCALE GENOMIC DNA]</scope>
    <source>
        <strain evidence="11">ATCC 11336</strain>
    </source>
</reference>
<evidence type="ECO:0000256" key="2">
    <source>
        <dbReference type="ARBA" id="ARBA00008133"/>
    </source>
</evidence>
<dbReference type="InterPro" id="IPR036108">
    <property type="entry name" value="4pyrrol_syn_uPrphyn_synt_sf"/>
</dbReference>
<dbReference type="STRING" id="966.BTA35_0209940"/>
<proteinExistence type="inferred from homology"/>